<gene>
    <name evidence="4" type="primary">LOC120271649</name>
</gene>
<feature type="region of interest" description="Disordered" evidence="1">
    <location>
        <begin position="1"/>
        <end position="25"/>
    </location>
</feature>
<dbReference type="CDD" id="cd01650">
    <property type="entry name" value="RT_nLTR_like"/>
    <property type="match status" value="1"/>
</dbReference>
<dbReference type="InterPro" id="IPR043502">
    <property type="entry name" value="DNA/RNA_pol_sf"/>
</dbReference>
<feature type="domain" description="Reverse transcriptase" evidence="2">
    <location>
        <begin position="53"/>
        <end position="316"/>
    </location>
</feature>
<dbReference type="PANTHER" id="PTHR33116">
    <property type="entry name" value="REVERSE TRANSCRIPTASE ZINC-BINDING DOMAIN-CONTAINING PROTEIN-RELATED-RELATED"/>
    <property type="match status" value="1"/>
</dbReference>
<dbReference type="InterPro" id="IPR026960">
    <property type="entry name" value="RVT-Znf"/>
</dbReference>
<accession>A0AB40C3D0</accession>
<feature type="region of interest" description="Disordered" evidence="1">
    <location>
        <begin position="758"/>
        <end position="781"/>
    </location>
</feature>
<dbReference type="Pfam" id="PF00078">
    <property type="entry name" value="RVT_1"/>
    <property type="match status" value="1"/>
</dbReference>
<evidence type="ECO:0000256" key="1">
    <source>
        <dbReference type="SAM" id="MobiDB-lite"/>
    </source>
</evidence>
<dbReference type="GeneID" id="120271649"/>
<dbReference type="PROSITE" id="PS50878">
    <property type="entry name" value="RT_POL"/>
    <property type="match status" value="1"/>
</dbReference>
<dbReference type="SUPFAM" id="SSF56672">
    <property type="entry name" value="DNA/RNA polymerases"/>
    <property type="match status" value="1"/>
</dbReference>
<evidence type="ECO:0000313" key="4">
    <source>
        <dbReference type="RefSeq" id="XP_039134258.1"/>
    </source>
</evidence>
<organism evidence="3 4">
    <name type="scientific">Dioscorea cayennensis subsp. rotundata</name>
    <name type="common">White Guinea yam</name>
    <name type="synonym">Dioscorea rotundata</name>
    <dbReference type="NCBI Taxonomy" id="55577"/>
    <lineage>
        <taxon>Eukaryota</taxon>
        <taxon>Viridiplantae</taxon>
        <taxon>Streptophyta</taxon>
        <taxon>Embryophyta</taxon>
        <taxon>Tracheophyta</taxon>
        <taxon>Spermatophyta</taxon>
        <taxon>Magnoliopsida</taxon>
        <taxon>Liliopsida</taxon>
        <taxon>Dioscoreales</taxon>
        <taxon>Dioscoreaceae</taxon>
        <taxon>Dioscorea</taxon>
    </lineage>
</organism>
<dbReference type="RefSeq" id="XP_039134258.1">
    <property type="nucleotide sequence ID" value="XM_039278324.1"/>
</dbReference>
<name>A0AB40C3D0_DIOCR</name>
<protein>
    <submittedName>
        <fullName evidence="4">Uncharacterized protein LOC120271649</fullName>
    </submittedName>
</protein>
<keyword evidence="3" id="KW-1185">Reference proteome</keyword>
<dbReference type="InterPro" id="IPR000477">
    <property type="entry name" value="RT_dom"/>
</dbReference>
<sequence>MLDTFKSQGGGVRLKGSDEKVQGGRGKLGHGGWGIPSSVVGRGNLDIFKLCDDFYSGNANLERINWANIALIPKCQSPDDPSHYRPISLINSTLKIVSKVLANRLSRKIGGLVDLTLTQSAFIKGRCIIDNISTAHELLFYMQKLRLQGLILKVDFFKAFDTVDWNFLFALLRARGFSEKWTGWIQTILLSSKASFLINGTQCRYVRYRRGLRQGDPLSPLLFVLVMDVLSTMFNNALSTGILHGIALVMTTGGAEDLRIIKLILYLFEGLSGLKVNLSKTCLYSSQRNCDPPSIYASTMHCTTSTLPLIYLGVPISGGRPRRQDWDTLINKIRNRLATWKSKLLSLGGRLTTLNLVLSAIPTYWMSIFRLPCWVVSSIDRIRREFLWAGPDEHRTKMRLVGWSRLCISREQGGWGILNLSTFNNALLGKWWWKIINDRQWCGEVVIRANYFRNFPSWNLFHKHCPRRSFFWNGILQILPAFRINLTPIIRNGASTLFCLDKWVEGRAPADIWPNLFQLALLKECTIKDLAGRQLPIPLEDFASACELMDRISMNHVTGGDEKRWKLTANGTFTVKSFYNFLNDGGLRCGWTSTILKGHCPKKINLFNWLARDNKILTLENLAKRRCNLFHSITCVLCHANVESADHLLIQCPVTSHVWNFFCQLLDLWCAPRSLCDLWGKWRKNIKKPLIYLWDLLARAITWNIWIERNTRIFNSICCPSIAIIVKIEHMLLLWLSAAPDSKKARLEEPLAKVKRSLEFLSSSDPTPSVPPESPPNNRAV</sequence>
<proteinExistence type="predicted"/>
<evidence type="ECO:0000259" key="2">
    <source>
        <dbReference type="PROSITE" id="PS50878"/>
    </source>
</evidence>
<dbReference type="PANTHER" id="PTHR33116:SF78">
    <property type="entry name" value="OS12G0587133 PROTEIN"/>
    <property type="match status" value="1"/>
</dbReference>
<dbReference type="Pfam" id="PF13966">
    <property type="entry name" value="zf-RVT"/>
    <property type="match status" value="1"/>
</dbReference>
<reference evidence="4" key="1">
    <citation type="submission" date="2025-08" db="UniProtKB">
        <authorList>
            <consortium name="RefSeq"/>
        </authorList>
    </citation>
    <scope>IDENTIFICATION</scope>
</reference>
<dbReference type="AlphaFoldDB" id="A0AB40C3D0"/>
<evidence type="ECO:0000313" key="3">
    <source>
        <dbReference type="Proteomes" id="UP001515500"/>
    </source>
</evidence>
<dbReference type="Proteomes" id="UP001515500">
    <property type="component" value="Chromosome 11"/>
</dbReference>